<sequence length="533" mass="61989">MGALTLKSFPFELRGWDIEKFESLDPTDGFGTQTRVYVSKDLIVQIEPDYDLQIPNTWLSDKGRQFFDGIFSIWESNKCHKKTLTLEKQSWLTILKSMIKVLYIFDQSNRQKSKSYFFTLIFENLSSEILSLLVVISQNYSFLKVRRAENFRLNNDLESEFQLNLGTNGINLKESTLCLLLAVHPRYEGYHLNLSLRQRTLKGGFKCLAIGSLANLTFPVSFLGSNLNVVKTINEGNNLTCQDLKNAKKPILILNTEGFKRNDNQNSIETLKILKHSNIFNKTWNLLNPSLTETGVHALHPFLPVSSEDLTNFSSLYFLNVTVNNIPNLKLITALKLLAVIPRNPVIKKAFFDQNNQKNVNFTNYNKNNGLNRYFYLPTNMFYENDETFISTGGLIKKTTKLIFDKKTKNNWQILRRFFKEFKNQLSFLSTKDNNILFFNLEKIADFRNYINFQYYATRNLTKLNFYLNLKNYPFSLGSKTVAFRPKIVKVNNTKLKYWLDDFFNGGKDDYSQNSLIMSNCSKILRLELTNFF</sequence>
<proteinExistence type="predicted"/>
<dbReference type="Pfam" id="PF00384">
    <property type="entry name" value="Molybdopterin"/>
    <property type="match status" value="1"/>
</dbReference>
<accession>A0A6G7IVN4</accession>
<keyword evidence="3" id="KW-0411">Iron-sulfur</keyword>
<dbReference type="PROSITE" id="PS51669">
    <property type="entry name" value="4FE4S_MOW_BIS_MGD"/>
    <property type="match status" value="1"/>
</dbReference>
<dbReference type="GO" id="GO:0016491">
    <property type="term" value="F:oxidoreductase activity"/>
    <property type="evidence" value="ECO:0007669"/>
    <property type="project" value="InterPro"/>
</dbReference>
<name>A0A6G7IVN4_PHATR</name>
<reference evidence="5" key="1">
    <citation type="submission" date="2020-01" db="EMBL/GenBank/DDBJ databases">
        <authorList>
            <person name="Liu L."/>
        </authorList>
    </citation>
    <scope>NUCLEOTIDE SEQUENCE</scope>
    <source>
        <strain evidence="5">ICE-H</strain>
    </source>
</reference>
<dbReference type="InterPro" id="IPR006656">
    <property type="entry name" value="Mopterin_OxRdtase"/>
</dbReference>
<dbReference type="EMBL" id="MN956530">
    <property type="protein sequence ID" value="QII42436.1"/>
    <property type="molecule type" value="Genomic_DNA"/>
</dbReference>
<evidence type="ECO:0000259" key="4">
    <source>
        <dbReference type="PROSITE" id="PS51669"/>
    </source>
</evidence>
<evidence type="ECO:0000256" key="2">
    <source>
        <dbReference type="ARBA" id="ARBA00023004"/>
    </source>
</evidence>
<evidence type="ECO:0000256" key="3">
    <source>
        <dbReference type="ARBA" id="ARBA00023014"/>
    </source>
</evidence>
<keyword evidence="1" id="KW-0479">Metal-binding</keyword>
<keyword evidence="2" id="KW-0408">Iron</keyword>
<organism evidence="5">
    <name type="scientific">Phaeodactylum tricornutum</name>
    <name type="common">Diatom</name>
    <dbReference type="NCBI Taxonomy" id="2850"/>
    <lineage>
        <taxon>Eukaryota</taxon>
        <taxon>Sar</taxon>
        <taxon>Stramenopiles</taxon>
        <taxon>Ochrophyta</taxon>
        <taxon>Bacillariophyta</taxon>
        <taxon>Bacillariophyceae</taxon>
        <taxon>Bacillariophycidae</taxon>
        <taxon>Naviculales</taxon>
        <taxon>Phaeodactylaceae</taxon>
        <taxon>Phaeodactylum</taxon>
    </lineage>
</organism>
<dbReference type="SUPFAM" id="SSF53706">
    <property type="entry name" value="Formate dehydrogenase/DMSO reductase, domains 1-3"/>
    <property type="match status" value="2"/>
</dbReference>
<dbReference type="GO" id="GO:0051536">
    <property type="term" value="F:iron-sulfur cluster binding"/>
    <property type="evidence" value="ECO:0007669"/>
    <property type="project" value="UniProtKB-KW"/>
</dbReference>
<gene>
    <name evidence="5" type="primary">nad11-b</name>
</gene>
<dbReference type="AlphaFoldDB" id="A0A6G7IVN4"/>
<evidence type="ECO:0000256" key="1">
    <source>
        <dbReference type="ARBA" id="ARBA00022723"/>
    </source>
</evidence>
<feature type="domain" description="4Fe-4S Mo/W bis-MGD-type" evidence="4">
    <location>
        <begin position="18"/>
        <end position="74"/>
    </location>
</feature>
<geneLocation type="mitochondrion" evidence="5"/>
<keyword evidence="5" id="KW-0496">Mitochondrion</keyword>
<evidence type="ECO:0000313" key="5">
    <source>
        <dbReference type="EMBL" id="QII42436.1"/>
    </source>
</evidence>
<dbReference type="GO" id="GO:0046872">
    <property type="term" value="F:metal ion binding"/>
    <property type="evidence" value="ECO:0007669"/>
    <property type="project" value="UniProtKB-KW"/>
</dbReference>
<protein>
    <submittedName>
        <fullName evidence="5">NADH dehydrogenase subunit 11</fullName>
    </submittedName>
</protein>
<dbReference type="InterPro" id="IPR006963">
    <property type="entry name" value="Mopterin_OxRdtase_4Fe-4S_dom"/>
</dbReference>